<evidence type="ECO:0000313" key="7">
    <source>
        <dbReference type="EMBL" id="RMI19193.1"/>
    </source>
</evidence>
<dbReference type="PANTHER" id="PTHR30522">
    <property type="entry name" value="NUCLEOSIDE TRIPHOSPHATE PYROPHOSPHOHYDROLASE"/>
    <property type="match status" value="1"/>
</dbReference>
<protein>
    <recommendedName>
        <fullName evidence="4">Nucleoside triphosphate pyrophosphohydrolase</fullName>
        <ecNumber evidence="3">3.6.1.8</ecNumber>
    </recommendedName>
</protein>
<dbReference type="FunFam" id="1.10.287.1080:FF:000003">
    <property type="entry name" value="Nucleoside triphosphate pyrophosphohydrolase"/>
    <property type="match status" value="1"/>
</dbReference>
<dbReference type="NCBIfam" id="TIGR00444">
    <property type="entry name" value="mazG"/>
    <property type="match status" value="1"/>
</dbReference>
<accession>A0A3A9JKF1</accession>
<dbReference type="GO" id="GO:0046076">
    <property type="term" value="P:dTTP catabolic process"/>
    <property type="evidence" value="ECO:0007669"/>
    <property type="project" value="TreeGrafter"/>
</dbReference>
<evidence type="ECO:0000256" key="4">
    <source>
        <dbReference type="ARBA" id="ARBA00074799"/>
    </source>
</evidence>
<dbReference type="GO" id="GO:0006950">
    <property type="term" value="P:response to stress"/>
    <property type="evidence" value="ECO:0007669"/>
    <property type="project" value="UniProtKB-ARBA"/>
</dbReference>
<dbReference type="GO" id="GO:0046061">
    <property type="term" value="P:dATP catabolic process"/>
    <property type="evidence" value="ECO:0007669"/>
    <property type="project" value="TreeGrafter"/>
</dbReference>
<dbReference type="Proteomes" id="UP000278036">
    <property type="component" value="Unassembled WGS sequence"/>
</dbReference>
<dbReference type="AlphaFoldDB" id="A0A3A9JKF1"/>
<keyword evidence="6" id="KW-0378">Hydrolase</keyword>
<reference evidence="6 9" key="1">
    <citation type="submission" date="2018-09" db="EMBL/GenBank/DDBJ databases">
        <title>Roseomonas sp. nov., isolated from feces of Tibetan antelopes in the Qinghai-Tibet plateau, China.</title>
        <authorList>
            <person name="Tian Z."/>
        </authorList>
    </citation>
    <scope>NUCLEOTIDE SEQUENCE [LARGE SCALE GENOMIC DNA]</scope>
    <source>
        <strain evidence="7 8">Z23</strain>
        <strain evidence="6 9">Z24</strain>
    </source>
</reference>
<evidence type="ECO:0000313" key="8">
    <source>
        <dbReference type="Proteomes" id="UP000274097"/>
    </source>
</evidence>
<dbReference type="CDD" id="cd11529">
    <property type="entry name" value="NTP-PPase_MazG_Cterm"/>
    <property type="match status" value="1"/>
</dbReference>
<evidence type="ECO:0000313" key="6">
    <source>
        <dbReference type="EMBL" id="RKK04266.1"/>
    </source>
</evidence>
<dbReference type="SUPFAM" id="SSF101386">
    <property type="entry name" value="all-alpha NTP pyrophosphatases"/>
    <property type="match status" value="2"/>
</dbReference>
<feature type="domain" description="NTP pyrophosphohydrolase MazG-like" evidence="5">
    <location>
        <begin position="167"/>
        <end position="230"/>
    </location>
</feature>
<comment type="caution">
    <text evidence="6">The sequence shown here is derived from an EMBL/GenBank/DDBJ whole genome shotgun (WGS) entry which is preliminary data.</text>
</comment>
<dbReference type="InterPro" id="IPR004518">
    <property type="entry name" value="MazG-like_dom"/>
</dbReference>
<sequence length="263" mass="28893">MTAFPADALLRLLGIMARLRAPDGCPWDRVQDFASIAPYTIEEAYEVADAITRRDMPALKDELGDLLFQVVYHAQMAQEEGAFDFAAVAEAISDKMIRRHPHVFGEAAARDAAAQTAAWEIQKQAERQARRETGTLAGIPPALPALTRANKIARRAAGVGFDWPDAEAVLAKLDEETAELRAEIPAASKARLQDELGDMLFVMVNLARKLDLDPETCLHAANAKFERRFNAVEALLAERGQSPADAGLEAMEAAWQDVKRRES</sequence>
<dbReference type="FunCoup" id="A0A3A9JKF1">
    <property type="interactions" value="282"/>
</dbReference>
<organism evidence="6 9">
    <name type="scientific">Teichococcus wenyumeiae</name>
    <dbReference type="NCBI Taxonomy" id="2478470"/>
    <lineage>
        <taxon>Bacteria</taxon>
        <taxon>Pseudomonadati</taxon>
        <taxon>Pseudomonadota</taxon>
        <taxon>Alphaproteobacteria</taxon>
        <taxon>Acetobacterales</taxon>
        <taxon>Roseomonadaceae</taxon>
        <taxon>Roseomonas</taxon>
    </lineage>
</organism>
<dbReference type="GO" id="GO:0047693">
    <property type="term" value="F:ATP diphosphatase activity"/>
    <property type="evidence" value="ECO:0007669"/>
    <property type="project" value="UniProtKB-EC"/>
</dbReference>
<dbReference type="InParanoid" id="A0A3A9JKF1"/>
<dbReference type="Gene3D" id="1.10.287.1080">
    <property type="entry name" value="MazG-like"/>
    <property type="match status" value="2"/>
</dbReference>
<dbReference type="GO" id="GO:0046081">
    <property type="term" value="P:dUTP catabolic process"/>
    <property type="evidence" value="ECO:0007669"/>
    <property type="project" value="TreeGrafter"/>
</dbReference>
<comment type="similarity">
    <text evidence="2">Belongs to the nucleoside triphosphate pyrophosphohydrolase family.</text>
</comment>
<dbReference type="Proteomes" id="UP000274097">
    <property type="component" value="Unassembled WGS sequence"/>
</dbReference>
<dbReference type="GO" id="GO:0046047">
    <property type="term" value="P:TTP catabolic process"/>
    <property type="evidence" value="ECO:0007669"/>
    <property type="project" value="TreeGrafter"/>
</dbReference>
<evidence type="ECO:0000256" key="1">
    <source>
        <dbReference type="ARBA" id="ARBA00052141"/>
    </source>
</evidence>
<dbReference type="FunFam" id="1.10.287.1080:FF:000001">
    <property type="entry name" value="Nucleoside triphosphate pyrophosphohydrolase"/>
    <property type="match status" value="1"/>
</dbReference>
<evidence type="ECO:0000256" key="2">
    <source>
        <dbReference type="ARBA" id="ARBA00061115"/>
    </source>
</evidence>
<keyword evidence="8" id="KW-1185">Reference proteome</keyword>
<dbReference type="OrthoDB" id="9808939at2"/>
<dbReference type="GO" id="GO:0006203">
    <property type="term" value="P:dGTP catabolic process"/>
    <property type="evidence" value="ECO:0007669"/>
    <property type="project" value="TreeGrafter"/>
</dbReference>
<dbReference type="InterPro" id="IPR011551">
    <property type="entry name" value="NTP_PyrPHydrolase_MazG"/>
</dbReference>
<dbReference type="EC" id="3.6.1.8" evidence="3"/>
<dbReference type="CDD" id="cd11528">
    <property type="entry name" value="NTP-PPase_MazG_Nterm"/>
    <property type="match status" value="1"/>
</dbReference>
<evidence type="ECO:0000256" key="3">
    <source>
        <dbReference type="ARBA" id="ARBA00066372"/>
    </source>
</evidence>
<name>A0A3A9JKF1_9PROT</name>
<gene>
    <name evidence="6" type="ORF">D6Z83_10350</name>
    <name evidence="7" type="ORF">EBE87_21485</name>
</gene>
<dbReference type="Pfam" id="PF03819">
    <property type="entry name" value="MazG"/>
    <property type="match status" value="2"/>
</dbReference>
<dbReference type="RefSeq" id="WP_120638239.1">
    <property type="nucleotide sequence ID" value="NZ_RAQU01000049.1"/>
</dbReference>
<dbReference type="GO" id="GO:0046052">
    <property type="term" value="P:UTP catabolic process"/>
    <property type="evidence" value="ECO:0007669"/>
    <property type="project" value="TreeGrafter"/>
</dbReference>
<evidence type="ECO:0000259" key="5">
    <source>
        <dbReference type="Pfam" id="PF03819"/>
    </source>
</evidence>
<dbReference type="NCBIfam" id="NF007113">
    <property type="entry name" value="PRK09562.1"/>
    <property type="match status" value="1"/>
</dbReference>
<proteinExistence type="inferred from homology"/>
<dbReference type="EMBL" id="RFLX01000023">
    <property type="protein sequence ID" value="RMI19193.1"/>
    <property type="molecule type" value="Genomic_DNA"/>
</dbReference>
<comment type="catalytic activity">
    <reaction evidence="1">
        <text>ATP + H2O = AMP + diphosphate + H(+)</text>
        <dbReference type="Rhea" id="RHEA:14245"/>
        <dbReference type="ChEBI" id="CHEBI:15377"/>
        <dbReference type="ChEBI" id="CHEBI:15378"/>
        <dbReference type="ChEBI" id="CHEBI:30616"/>
        <dbReference type="ChEBI" id="CHEBI:33019"/>
        <dbReference type="ChEBI" id="CHEBI:456215"/>
        <dbReference type="EC" id="3.6.1.8"/>
    </reaction>
</comment>
<feature type="domain" description="NTP pyrophosphohydrolase MazG-like" evidence="5">
    <location>
        <begin position="31"/>
        <end position="104"/>
    </location>
</feature>
<dbReference type="InterPro" id="IPR048011">
    <property type="entry name" value="NTP-PPase_MazG-like_C"/>
</dbReference>
<dbReference type="EMBL" id="RAQU01000049">
    <property type="protein sequence ID" value="RKK04266.1"/>
    <property type="molecule type" value="Genomic_DNA"/>
</dbReference>
<dbReference type="InterPro" id="IPR048015">
    <property type="entry name" value="NTP-PPase_MazG-like_N"/>
</dbReference>
<dbReference type="PANTHER" id="PTHR30522:SF0">
    <property type="entry name" value="NUCLEOSIDE TRIPHOSPHATE PYROPHOSPHOHYDROLASE"/>
    <property type="match status" value="1"/>
</dbReference>
<evidence type="ECO:0000313" key="9">
    <source>
        <dbReference type="Proteomes" id="UP000278036"/>
    </source>
</evidence>